<reference evidence="1" key="1">
    <citation type="submission" date="2022-02" db="EMBL/GenBank/DDBJ databases">
        <title>Plant Genome Project.</title>
        <authorList>
            <person name="Zhang R.-G."/>
        </authorList>
    </citation>
    <scope>NUCLEOTIDE SEQUENCE</scope>
    <source>
        <strain evidence="1">AT1</strain>
    </source>
</reference>
<dbReference type="Proteomes" id="UP001062846">
    <property type="component" value="Chromosome 11"/>
</dbReference>
<comment type="caution">
    <text evidence="1">The sequence shown here is derived from an EMBL/GenBank/DDBJ whole genome shotgun (WGS) entry which is preliminary data.</text>
</comment>
<sequence length="293" mass="32974">MKSPIQPELGLFRRITKRHKSNQLFYAETDMARFRVTPHDVEGSATLKQRGMSLDDAIVDDTPPSKQVCETSSGVTHRNVEGNGRLKQRVLSLNDDAPPSTQVHETSKGRTKNEVRRGSYVASKDGGKSTKRRSKPGSVEQAIKTKHARSRKPLVGNNGEIRQTTYRSSLNGIRTLLEELELCKGHKKIMKKTPFWRIFKAIIDKKLTPALCRKSDRMIINIINAYDPATDGFKLGRKSIKLTRADIFNIFGISGGSEKVILKYGSRDSVEMVKRGLITEERLTSSSLKEQDY</sequence>
<protein>
    <submittedName>
        <fullName evidence="1">Uncharacterized protein</fullName>
    </submittedName>
</protein>
<accession>A0ACC0LW17</accession>
<keyword evidence="2" id="KW-1185">Reference proteome</keyword>
<proteinExistence type="predicted"/>
<dbReference type="EMBL" id="CM046398">
    <property type="protein sequence ID" value="KAI8532880.1"/>
    <property type="molecule type" value="Genomic_DNA"/>
</dbReference>
<evidence type="ECO:0000313" key="1">
    <source>
        <dbReference type="EMBL" id="KAI8532880.1"/>
    </source>
</evidence>
<organism evidence="1 2">
    <name type="scientific">Rhododendron molle</name>
    <name type="common">Chinese azalea</name>
    <name type="synonym">Azalea mollis</name>
    <dbReference type="NCBI Taxonomy" id="49168"/>
    <lineage>
        <taxon>Eukaryota</taxon>
        <taxon>Viridiplantae</taxon>
        <taxon>Streptophyta</taxon>
        <taxon>Embryophyta</taxon>
        <taxon>Tracheophyta</taxon>
        <taxon>Spermatophyta</taxon>
        <taxon>Magnoliopsida</taxon>
        <taxon>eudicotyledons</taxon>
        <taxon>Gunneridae</taxon>
        <taxon>Pentapetalae</taxon>
        <taxon>asterids</taxon>
        <taxon>Ericales</taxon>
        <taxon>Ericaceae</taxon>
        <taxon>Ericoideae</taxon>
        <taxon>Rhodoreae</taxon>
        <taxon>Rhododendron</taxon>
    </lineage>
</organism>
<name>A0ACC0LW17_RHOML</name>
<gene>
    <name evidence="1" type="ORF">RHMOL_Rhmol11G0250500</name>
</gene>
<evidence type="ECO:0000313" key="2">
    <source>
        <dbReference type="Proteomes" id="UP001062846"/>
    </source>
</evidence>